<name>A0A0F7KG66_9PROT</name>
<dbReference type="AlphaFoldDB" id="A0A0F7KG66"/>
<evidence type="ECO:0000313" key="6">
    <source>
        <dbReference type="Proteomes" id="UP000324176"/>
    </source>
</evidence>
<dbReference type="EMBL" id="FNNH01000007">
    <property type="protein sequence ID" value="SDW29945.1"/>
    <property type="molecule type" value="Genomic_DNA"/>
</dbReference>
<evidence type="ECO:0000313" key="1">
    <source>
        <dbReference type="EMBL" id="AKH38188.1"/>
    </source>
</evidence>
<dbReference type="RefSeq" id="WP_046850246.1">
    <property type="nucleotide sequence ID" value="NZ_CBDIPD010000060.1"/>
</dbReference>
<keyword evidence="4" id="KW-1185">Reference proteome</keyword>
<organism evidence="1 4">
    <name type="scientific">Nitrosomonas communis</name>
    <dbReference type="NCBI Taxonomy" id="44574"/>
    <lineage>
        <taxon>Bacteria</taxon>
        <taxon>Pseudomonadati</taxon>
        <taxon>Pseudomonadota</taxon>
        <taxon>Betaproteobacteria</taxon>
        <taxon>Nitrosomonadales</taxon>
        <taxon>Nitrosomonadaceae</taxon>
        <taxon>Nitrosomonas</taxon>
    </lineage>
</organism>
<dbReference type="Proteomes" id="UP000034156">
    <property type="component" value="Chromosome"/>
</dbReference>
<gene>
    <name evidence="1" type="ORF">AAW31_10915</name>
    <name evidence="3" type="ORF">BCL69_101134</name>
    <name evidence="2" type="ORF">SAMN05421882_100717</name>
</gene>
<reference evidence="1 4" key="2">
    <citation type="journal article" date="2016" name="Genome Announc.">
        <title>Genome Sequence of Nitrosomonas communis Strain Nm2, a Mesophilic Ammonia-Oxidizing Bacterium Isolated from Mediterranean Soil.</title>
        <authorList>
            <person name="Kozlowski J.A."/>
            <person name="Kits K.D."/>
            <person name="Stein L.Y."/>
        </authorList>
    </citation>
    <scope>NUCLEOTIDE SEQUENCE [LARGE SCALE GENOMIC DNA]</scope>
    <source>
        <strain evidence="1 4">Nm2</strain>
    </source>
</reference>
<dbReference type="Proteomes" id="UP000324176">
    <property type="component" value="Unassembled WGS sequence"/>
</dbReference>
<protein>
    <submittedName>
        <fullName evidence="1">Uncharacterized protein</fullName>
    </submittedName>
</protein>
<dbReference type="EMBL" id="VNHT01000011">
    <property type="protein sequence ID" value="TYP91129.1"/>
    <property type="molecule type" value="Genomic_DNA"/>
</dbReference>
<accession>A0A0F7KG66</accession>
<evidence type="ECO:0000313" key="4">
    <source>
        <dbReference type="Proteomes" id="UP000034156"/>
    </source>
</evidence>
<dbReference type="KEGG" id="nco:AAW31_10915"/>
<evidence type="ECO:0000313" key="2">
    <source>
        <dbReference type="EMBL" id="SDW29945.1"/>
    </source>
</evidence>
<dbReference type="OrthoDB" id="9878615at2"/>
<reference evidence="2 5" key="3">
    <citation type="submission" date="2016-10" db="EMBL/GenBank/DDBJ databases">
        <authorList>
            <person name="de Groot N.N."/>
        </authorList>
    </citation>
    <scope>NUCLEOTIDE SEQUENCE [LARGE SCALE GENOMIC DNA]</scope>
    <source>
        <strain evidence="2 5">Nm110</strain>
    </source>
</reference>
<dbReference type="EMBL" id="CP011451">
    <property type="protein sequence ID" value="AKH38188.1"/>
    <property type="molecule type" value="Genomic_DNA"/>
</dbReference>
<reference evidence="4" key="1">
    <citation type="submission" date="2015-05" db="EMBL/GenBank/DDBJ databases">
        <title>Draft genome of Nitrosomonas communis strain Nm2.</title>
        <authorList>
            <person name="Kozlowski J.A."/>
            <person name="Kits K.D."/>
            <person name="Stein L.Y."/>
        </authorList>
    </citation>
    <scope>NUCLEOTIDE SEQUENCE [LARGE SCALE GENOMIC DNA]</scope>
    <source>
        <strain evidence="4">Nm2</strain>
    </source>
</reference>
<proteinExistence type="predicted"/>
<reference evidence="3 6" key="4">
    <citation type="submission" date="2019-07" db="EMBL/GenBank/DDBJ databases">
        <title>Active sludge and wastewater microbial communities from Klosterneuburg, Austria.</title>
        <authorList>
            <person name="Wagner M."/>
        </authorList>
    </citation>
    <scope>NUCLEOTIDE SEQUENCE [LARGE SCALE GENOMIC DNA]</scope>
    <source>
        <strain evidence="3 6">Nm2</strain>
    </source>
</reference>
<sequence>MDQYKSMGQYKFKEAIVIPLSDGSELALIVYELDGQPFLIPAFADPLQHALFKQLLKEYGINPTDGEIAWDSAGFIHDISQKQKIN</sequence>
<evidence type="ECO:0000313" key="5">
    <source>
        <dbReference type="Proteomes" id="UP000183454"/>
    </source>
</evidence>
<dbReference type="PATRIC" id="fig|44574.3.peg.2666"/>
<dbReference type="Proteomes" id="UP000183454">
    <property type="component" value="Unassembled WGS sequence"/>
</dbReference>
<evidence type="ECO:0000313" key="3">
    <source>
        <dbReference type="EMBL" id="TYP91129.1"/>
    </source>
</evidence>